<feature type="compositionally biased region" description="Polar residues" evidence="1">
    <location>
        <begin position="164"/>
        <end position="187"/>
    </location>
</feature>
<evidence type="ECO:0000313" key="4">
    <source>
        <dbReference type="EnsemblPlants" id="KQJ89500"/>
    </source>
</evidence>
<keyword evidence="5" id="KW-1185">Reference proteome</keyword>
<dbReference type="Pfam" id="PF12776">
    <property type="entry name" value="Myb_DNA-bind_3"/>
    <property type="match status" value="1"/>
</dbReference>
<dbReference type="AlphaFoldDB" id="A0A0Q3ET93"/>
<reference evidence="3" key="2">
    <citation type="submission" date="2017-06" db="EMBL/GenBank/DDBJ databases">
        <title>WGS assembly of Brachypodium distachyon.</title>
        <authorList>
            <consortium name="The International Brachypodium Initiative"/>
            <person name="Lucas S."/>
            <person name="Harmon-Smith M."/>
            <person name="Lail K."/>
            <person name="Tice H."/>
            <person name="Grimwood J."/>
            <person name="Bruce D."/>
            <person name="Barry K."/>
            <person name="Shu S."/>
            <person name="Lindquist E."/>
            <person name="Wang M."/>
            <person name="Pitluck S."/>
            <person name="Vogel J.P."/>
            <person name="Garvin D.F."/>
            <person name="Mockler T.C."/>
            <person name="Schmutz J."/>
            <person name="Rokhsar D."/>
            <person name="Bevan M.W."/>
        </authorList>
    </citation>
    <scope>NUCLEOTIDE SEQUENCE</scope>
    <source>
        <strain evidence="3">Bd21</strain>
    </source>
</reference>
<dbReference type="Proteomes" id="UP000008810">
    <property type="component" value="Chromosome 4"/>
</dbReference>
<feature type="region of interest" description="Disordered" evidence="1">
    <location>
        <begin position="159"/>
        <end position="211"/>
    </location>
</feature>
<organism evidence="3">
    <name type="scientific">Brachypodium distachyon</name>
    <name type="common">Purple false brome</name>
    <name type="synonym">Trachynia distachya</name>
    <dbReference type="NCBI Taxonomy" id="15368"/>
    <lineage>
        <taxon>Eukaryota</taxon>
        <taxon>Viridiplantae</taxon>
        <taxon>Streptophyta</taxon>
        <taxon>Embryophyta</taxon>
        <taxon>Tracheophyta</taxon>
        <taxon>Spermatophyta</taxon>
        <taxon>Magnoliopsida</taxon>
        <taxon>Liliopsida</taxon>
        <taxon>Poales</taxon>
        <taxon>Poaceae</taxon>
        <taxon>BOP clade</taxon>
        <taxon>Pooideae</taxon>
        <taxon>Stipodae</taxon>
        <taxon>Brachypodieae</taxon>
        <taxon>Brachypodium</taxon>
    </lineage>
</organism>
<gene>
    <name evidence="3" type="ORF">BRADI_4g26082v3</name>
</gene>
<accession>A0A0Q3ET93</accession>
<dbReference type="OrthoDB" id="610340at2759"/>
<dbReference type="InterPro" id="IPR024752">
    <property type="entry name" value="Myb/SANT-like_dom"/>
</dbReference>
<dbReference type="EMBL" id="CM000883">
    <property type="protein sequence ID" value="KQJ89500.1"/>
    <property type="molecule type" value="Genomic_DNA"/>
</dbReference>
<proteinExistence type="predicted"/>
<reference evidence="4" key="3">
    <citation type="submission" date="2018-08" db="UniProtKB">
        <authorList>
            <consortium name="EnsemblPlants"/>
        </authorList>
    </citation>
    <scope>IDENTIFICATION</scope>
    <source>
        <strain evidence="4">cv. Bd21</strain>
    </source>
</reference>
<dbReference type="EnsemblPlants" id="KQJ89500">
    <property type="protein sequence ID" value="KQJ89500"/>
    <property type="gene ID" value="BRADI_4g26082v3"/>
</dbReference>
<protein>
    <recommendedName>
        <fullName evidence="2">Myb/SANT-like domain-containing protein</fullName>
    </recommendedName>
</protein>
<evidence type="ECO:0000259" key="2">
    <source>
        <dbReference type="Pfam" id="PF12776"/>
    </source>
</evidence>
<dbReference type="Gramene" id="KQJ89500">
    <property type="protein sequence ID" value="KQJ89500"/>
    <property type="gene ID" value="BRADI_4g26082v3"/>
</dbReference>
<feature type="domain" description="Myb/SANT-like" evidence="2">
    <location>
        <begin position="9"/>
        <end position="100"/>
    </location>
</feature>
<sequence length="296" mass="32726">MEGGGVIVWTNSMSAMMLSNLANLVAIGVRTSSGFKRVHLNNCAKALNEHFKTGITHAQVSNHLKKWRKVWINVTKLRNLSGALWDEDTSTILLDPEHYANHIKVSWTDSSFFDANYLNTPIEHYNAMATIFGASMATGKFAKSENDPLNSVEVHDIEDEDTPNESATEVNMSPNQGDTSQTNQGESSHTKPERKKAKLDPKEEDPLLSTLKSGLERVATALEKSGKDPEAIPEGLWDDLASLLDGDNLPRFINKSHLAHYYACLVDKPRTAQAFVTLSTKNKLVLGGKVCHGHFR</sequence>
<dbReference type="InParanoid" id="A0A0Q3ET93"/>
<evidence type="ECO:0000313" key="3">
    <source>
        <dbReference type="EMBL" id="KQJ89500.1"/>
    </source>
</evidence>
<reference evidence="3 4" key="1">
    <citation type="journal article" date="2010" name="Nature">
        <title>Genome sequencing and analysis of the model grass Brachypodium distachyon.</title>
        <authorList>
            <consortium name="International Brachypodium Initiative"/>
        </authorList>
    </citation>
    <scope>NUCLEOTIDE SEQUENCE [LARGE SCALE GENOMIC DNA]</scope>
    <source>
        <strain evidence="3 4">Bd21</strain>
    </source>
</reference>
<evidence type="ECO:0000313" key="5">
    <source>
        <dbReference type="Proteomes" id="UP000008810"/>
    </source>
</evidence>
<name>A0A0Q3ET93_BRADI</name>
<dbReference type="PANTHER" id="PTHR47127">
    <property type="entry name" value="10A19I.15"/>
    <property type="match status" value="1"/>
</dbReference>
<evidence type="ECO:0000256" key="1">
    <source>
        <dbReference type="SAM" id="MobiDB-lite"/>
    </source>
</evidence>